<accession>A0ABM1Y887</accession>
<evidence type="ECO:0000259" key="3">
    <source>
        <dbReference type="PROSITE" id="PS50157"/>
    </source>
</evidence>
<organism evidence="4 5">
    <name type="scientific">Aedes albopictus</name>
    <name type="common">Asian tiger mosquito</name>
    <name type="synonym">Stegomyia albopicta</name>
    <dbReference type="NCBI Taxonomy" id="7160"/>
    <lineage>
        <taxon>Eukaryota</taxon>
        <taxon>Metazoa</taxon>
        <taxon>Ecdysozoa</taxon>
        <taxon>Arthropoda</taxon>
        <taxon>Hexapoda</taxon>
        <taxon>Insecta</taxon>
        <taxon>Pterygota</taxon>
        <taxon>Neoptera</taxon>
        <taxon>Endopterygota</taxon>
        <taxon>Diptera</taxon>
        <taxon>Nematocera</taxon>
        <taxon>Culicoidea</taxon>
        <taxon>Culicidae</taxon>
        <taxon>Culicinae</taxon>
        <taxon>Aedini</taxon>
        <taxon>Aedes</taxon>
        <taxon>Stegomyia</taxon>
    </lineage>
</organism>
<feature type="domain" description="C2H2-type" evidence="3">
    <location>
        <begin position="478"/>
        <end position="505"/>
    </location>
</feature>
<evidence type="ECO:0000313" key="4">
    <source>
        <dbReference type="EnsemblMetazoa" id="AALFPA23_006705.P8781"/>
    </source>
</evidence>
<evidence type="ECO:0000256" key="1">
    <source>
        <dbReference type="PROSITE-ProRule" id="PRU00042"/>
    </source>
</evidence>
<dbReference type="PANTHER" id="PTHR16515">
    <property type="entry name" value="PR DOMAIN ZINC FINGER PROTEIN"/>
    <property type="match status" value="1"/>
</dbReference>
<dbReference type="Proteomes" id="UP000069940">
    <property type="component" value="Unassembled WGS sequence"/>
</dbReference>
<reference evidence="5" key="1">
    <citation type="journal article" date="2015" name="Proc. Natl. Acad. Sci. U.S.A.">
        <title>Genome sequence of the Asian Tiger mosquito, Aedes albopictus, reveals insights into its biology, genetics, and evolution.</title>
        <authorList>
            <person name="Chen X.G."/>
            <person name="Jiang X."/>
            <person name="Gu J."/>
            <person name="Xu M."/>
            <person name="Wu Y."/>
            <person name="Deng Y."/>
            <person name="Zhang C."/>
            <person name="Bonizzoni M."/>
            <person name="Dermauw W."/>
            <person name="Vontas J."/>
            <person name="Armbruster P."/>
            <person name="Huang X."/>
            <person name="Yang Y."/>
            <person name="Zhang H."/>
            <person name="He W."/>
            <person name="Peng H."/>
            <person name="Liu Y."/>
            <person name="Wu K."/>
            <person name="Chen J."/>
            <person name="Lirakis M."/>
            <person name="Topalis P."/>
            <person name="Van Leeuwen T."/>
            <person name="Hall A.B."/>
            <person name="Jiang X."/>
            <person name="Thorpe C."/>
            <person name="Mueller R.L."/>
            <person name="Sun C."/>
            <person name="Waterhouse R.M."/>
            <person name="Yan G."/>
            <person name="Tu Z.J."/>
            <person name="Fang X."/>
            <person name="James A.A."/>
        </authorList>
    </citation>
    <scope>NUCLEOTIDE SEQUENCE [LARGE SCALE GENOMIC DNA]</scope>
    <source>
        <strain evidence="5">Foshan</strain>
    </source>
</reference>
<dbReference type="InterPro" id="IPR036236">
    <property type="entry name" value="Znf_C2H2_sf"/>
</dbReference>
<dbReference type="PROSITE" id="PS00028">
    <property type="entry name" value="ZINC_FINGER_C2H2_1"/>
    <property type="match status" value="6"/>
</dbReference>
<dbReference type="PANTHER" id="PTHR16515:SF35">
    <property type="entry name" value="FEZ FAMILY ZINC FINGER PROTEIN 2"/>
    <property type="match status" value="1"/>
</dbReference>
<feature type="domain" description="C2H2-type" evidence="3">
    <location>
        <begin position="113"/>
        <end position="136"/>
    </location>
</feature>
<dbReference type="SMART" id="SM00355">
    <property type="entry name" value="ZnF_C2H2"/>
    <property type="match status" value="8"/>
</dbReference>
<reference evidence="4" key="2">
    <citation type="submission" date="2025-05" db="UniProtKB">
        <authorList>
            <consortium name="EnsemblMetazoa"/>
        </authorList>
    </citation>
    <scope>IDENTIFICATION</scope>
    <source>
        <strain evidence="4">Foshan</strain>
    </source>
</reference>
<feature type="domain" description="C2H2-type" evidence="3">
    <location>
        <begin position="394"/>
        <end position="421"/>
    </location>
</feature>
<sequence>MCTKNLSCPLCCHSVFPNIDALRLSLLKVTSRPIKCPICADQLLGLDKLTIHLFGHSILGKDEECTSNVAGKKGETGALKNVRKPNQEITPKSSGQQQNVSRNQQKQTTQMKVRCEVCGDTFRDESLLRMHSCMSHGFPNGTAGSPEELRFPCNMCSKTFKMKGSLKIHMRVVHLGCPKKSPSNASCTSSSSSSSASTITTTTAIPVHHSSNVIQCNQALRSNAPPPLQPIQLHHPPMIQQRSPTAHSPLQSATSLTITTPNSSEPQIIKILDPRQLTEYVYVTSQQPQQQQLQHQQLQAPQQTPPLSSLTQQQVVVERIAANNTPPSVACRIEPSSVPLPTPPSPSNSASVGLYGEGSGGSSASSPSQPSQPSTPKSLSNINSFPRDCNGKQWECDVCLKSFTTKYFLKKHKRLHTGEMPYSCQICGKAFTFQQSYHKHLLYHSDEKPHACTVCGRAFKELSTLHNHERIHSGEKPFSCETCGKCFRQRVSYLVHRRIHTNTQPYKCTACNKSFRYKVSQRTHKCPAQPPGMVIRQPGDLLQKLLQSSAILPTLAEGSPMPVLTPPPAPPPSLETPDHQQQQQQLDHPDHEDLHDIKSEDDINRTLDELLNESYDKMGIGEQHTSYQDDQHDHQQSLDNPFASIAHHQHQEQHQYNSMEAGASSSGDTGMIEPRIENLCLMSPSPRDMMGFDGEAMDVIDSIKLDLLYN</sequence>
<dbReference type="InterPro" id="IPR013087">
    <property type="entry name" value="Znf_C2H2_type"/>
</dbReference>
<feature type="region of interest" description="Disordered" evidence="2">
    <location>
        <begin position="327"/>
        <end position="382"/>
    </location>
</feature>
<evidence type="ECO:0000313" key="5">
    <source>
        <dbReference type="Proteomes" id="UP000069940"/>
    </source>
</evidence>
<dbReference type="PROSITE" id="PS50157">
    <property type="entry name" value="ZINC_FINGER_C2H2_2"/>
    <property type="match status" value="6"/>
</dbReference>
<feature type="compositionally biased region" description="Low complexity" evidence="2">
    <location>
        <begin position="93"/>
        <end position="107"/>
    </location>
</feature>
<feature type="domain" description="C2H2-type" evidence="3">
    <location>
        <begin position="422"/>
        <end position="449"/>
    </location>
</feature>
<proteinExistence type="predicted"/>
<feature type="region of interest" description="Disordered" evidence="2">
    <location>
        <begin position="76"/>
        <end position="107"/>
    </location>
</feature>
<feature type="region of interest" description="Disordered" evidence="2">
    <location>
        <begin position="239"/>
        <end position="261"/>
    </location>
</feature>
<dbReference type="GeneID" id="109403006"/>
<keyword evidence="1" id="KW-0862">Zinc</keyword>
<feature type="domain" description="C2H2-type" evidence="3">
    <location>
        <begin position="450"/>
        <end position="477"/>
    </location>
</feature>
<keyword evidence="5" id="KW-1185">Reference proteome</keyword>
<feature type="region of interest" description="Disordered" evidence="2">
    <location>
        <begin position="647"/>
        <end position="668"/>
    </location>
</feature>
<evidence type="ECO:0000256" key="2">
    <source>
        <dbReference type="SAM" id="MobiDB-lite"/>
    </source>
</evidence>
<feature type="compositionally biased region" description="Low complexity" evidence="2">
    <location>
        <begin position="362"/>
        <end position="380"/>
    </location>
</feature>
<dbReference type="InterPro" id="IPR050331">
    <property type="entry name" value="Zinc_finger"/>
</dbReference>
<protein>
    <recommendedName>
        <fullName evidence="3">C2H2-type domain-containing protein</fullName>
    </recommendedName>
</protein>
<feature type="region of interest" description="Disordered" evidence="2">
    <location>
        <begin position="556"/>
        <end position="595"/>
    </location>
</feature>
<dbReference type="SUPFAM" id="SSF57667">
    <property type="entry name" value="beta-beta-alpha zinc fingers"/>
    <property type="match status" value="4"/>
</dbReference>
<feature type="compositionally biased region" description="Polar residues" evidence="2">
    <location>
        <begin position="240"/>
        <end position="261"/>
    </location>
</feature>
<dbReference type="Pfam" id="PF00096">
    <property type="entry name" value="zf-C2H2"/>
    <property type="match status" value="5"/>
</dbReference>
<dbReference type="RefSeq" id="XP_029724784.1">
    <property type="nucleotide sequence ID" value="XM_029868924.2"/>
</dbReference>
<keyword evidence="1" id="KW-0479">Metal-binding</keyword>
<dbReference type="Gene3D" id="3.30.160.60">
    <property type="entry name" value="Classic Zinc Finger"/>
    <property type="match status" value="6"/>
</dbReference>
<feature type="compositionally biased region" description="Pro residues" evidence="2">
    <location>
        <begin position="563"/>
        <end position="574"/>
    </location>
</feature>
<name>A0ABM1Y887_AEDAL</name>
<feature type="compositionally biased region" description="Polar residues" evidence="2">
    <location>
        <begin position="654"/>
        <end position="668"/>
    </location>
</feature>
<dbReference type="EnsemblMetazoa" id="AALFPA23_006705.R8781">
    <property type="protein sequence ID" value="AALFPA23_006705.P8781"/>
    <property type="gene ID" value="AALFPA23_006705"/>
</dbReference>
<keyword evidence="1" id="KW-0863">Zinc-finger</keyword>
<feature type="domain" description="C2H2-type" evidence="3">
    <location>
        <begin position="151"/>
        <end position="179"/>
    </location>
</feature>